<sequence length="107" mass="10488">MVSRMRAFTIATAWIVAGLAAGVLALSAAAGTLTEGVRTVVADSLPWAGALLLGCLVVAGFWVTAGARNARSSASLGGQAALFGLAAALVAILLLAALTQLSGDAAH</sequence>
<feature type="transmembrane region" description="Helical" evidence="1">
    <location>
        <begin position="46"/>
        <end position="64"/>
    </location>
</feature>
<keyword evidence="1" id="KW-0812">Transmembrane</keyword>
<dbReference type="Proteomes" id="UP001602245">
    <property type="component" value="Unassembled WGS sequence"/>
</dbReference>
<comment type="caution">
    <text evidence="2">The sequence shown here is derived from an EMBL/GenBank/DDBJ whole genome shotgun (WGS) entry which is preliminary data.</text>
</comment>
<evidence type="ECO:0000313" key="2">
    <source>
        <dbReference type="EMBL" id="MFF5288064.1"/>
    </source>
</evidence>
<accession>A0ABW6W441</accession>
<evidence type="ECO:0000256" key="1">
    <source>
        <dbReference type="SAM" id="Phobius"/>
    </source>
</evidence>
<proteinExistence type="predicted"/>
<keyword evidence="1" id="KW-0472">Membrane</keyword>
<feature type="transmembrane region" description="Helical" evidence="1">
    <location>
        <begin position="76"/>
        <end position="98"/>
    </location>
</feature>
<dbReference type="EMBL" id="JBIAZU010000001">
    <property type="protein sequence ID" value="MFF5288064.1"/>
    <property type="molecule type" value="Genomic_DNA"/>
</dbReference>
<protein>
    <submittedName>
        <fullName evidence="2">Uncharacterized protein</fullName>
    </submittedName>
</protein>
<keyword evidence="3" id="KW-1185">Reference proteome</keyword>
<name>A0ABW6W441_9ACTN</name>
<evidence type="ECO:0000313" key="3">
    <source>
        <dbReference type="Proteomes" id="UP001602245"/>
    </source>
</evidence>
<dbReference type="RefSeq" id="WP_026207093.1">
    <property type="nucleotide sequence ID" value="NZ_JBIAZU010000001.1"/>
</dbReference>
<gene>
    <name evidence="2" type="ORF">ACFY35_01405</name>
</gene>
<reference evidence="2 3" key="1">
    <citation type="submission" date="2024-10" db="EMBL/GenBank/DDBJ databases">
        <title>The Natural Products Discovery Center: Release of the First 8490 Sequenced Strains for Exploring Actinobacteria Biosynthetic Diversity.</title>
        <authorList>
            <person name="Kalkreuter E."/>
            <person name="Kautsar S.A."/>
            <person name="Yang D."/>
            <person name="Bader C.D."/>
            <person name="Teijaro C.N."/>
            <person name="Fluegel L."/>
            <person name="Davis C.M."/>
            <person name="Simpson J.R."/>
            <person name="Lauterbach L."/>
            <person name="Steele A.D."/>
            <person name="Gui C."/>
            <person name="Meng S."/>
            <person name="Li G."/>
            <person name="Viehrig K."/>
            <person name="Ye F."/>
            <person name="Su P."/>
            <person name="Kiefer A.F."/>
            <person name="Nichols A."/>
            <person name="Cepeda A.J."/>
            <person name="Yan W."/>
            <person name="Fan B."/>
            <person name="Jiang Y."/>
            <person name="Adhikari A."/>
            <person name="Zheng C.-J."/>
            <person name="Schuster L."/>
            <person name="Cowan T.M."/>
            <person name="Smanski M.J."/>
            <person name="Chevrette M.G."/>
            <person name="De Carvalho L.P.S."/>
            <person name="Shen B."/>
        </authorList>
    </citation>
    <scope>NUCLEOTIDE SEQUENCE [LARGE SCALE GENOMIC DNA]</scope>
    <source>
        <strain evidence="2 3">NPDC000087</strain>
    </source>
</reference>
<organism evidence="2 3">
    <name type="scientific">Paractinoplanes globisporus</name>
    <dbReference type="NCBI Taxonomy" id="113565"/>
    <lineage>
        <taxon>Bacteria</taxon>
        <taxon>Bacillati</taxon>
        <taxon>Actinomycetota</taxon>
        <taxon>Actinomycetes</taxon>
        <taxon>Micromonosporales</taxon>
        <taxon>Micromonosporaceae</taxon>
        <taxon>Paractinoplanes</taxon>
    </lineage>
</organism>
<keyword evidence="1" id="KW-1133">Transmembrane helix</keyword>